<dbReference type="EMBL" id="QSHO01000005">
    <property type="protein sequence ID" value="RHC17895.1"/>
    <property type="molecule type" value="Genomic_DNA"/>
</dbReference>
<sequence>MQFRSNKLTFTGGCWIEDILNKCPVCGSKLEYHSLYQFSKVYKILKNGKLSARPQRNESACPMECGFIACSNADCDFHTNCDLEVEEDRKYSIYQTGEVYKIIVR</sequence>
<evidence type="ECO:0000313" key="1">
    <source>
        <dbReference type="EMBL" id="RHC17895.1"/>
    </source>
</evidence>
<dbReference type="Proteomes" id="UP000283513">
    <property type="component" value="Unassembled WGS sequence"/>
</dbReference>
<protein>
    <submittedName>
        <fullName evidence="1">Uncharacterized protein</fullName>
    </submittedName>
</protein>
<name>A0A413Z8E5_9FIRM</name>
<evidence type="ECO:0000313" key="2">
    <source>
        <dbReference type="Proteomes" id="UP000283513"/>
    </source>
</evidence>
<dbReference type="AlphaFoldDB" id="A0A413Z8E5"/>
<gene>
    <name evidence="1" type="ORF">DW856_07060</name>
</gene>
<organism evidence="1 2">
    <name type="scientific">Roseburia intestinalis</name>
    <dbReference type="NCBI Taxonomy" id="166486"/>
    <lineage>
        <taxon>Bacteria</taxon>
        <taxon>Bacillati</taxon>
        <taxon>Bacillota</taxon>
        <taxon>Clostridia</taxon>
        <taxon>Lachnospirales</taxon>
        <taxon>Lachnospiraceae</taxon>
        <taxon>Roseburia</taxon>
    </lineage>
</organism>
<proteinExistence type="predicted"/>
<dbReference type="RefSeq" id="WP_118597505.1">
    <property type="nucleotide sequence ID" value="NZ_QSHO01000005.1"/>
</dbReference>
<accession>A0A413Z8E5</accession>
<comment type="caution">
    <text evidence="1">The sequence shown here is derived from an EMBL/GenBank/DDBJ whole genome shotgun (WGS) entry which is preliminary data.</text>
</comment>
<reference evidence="1 2" key="1">
    <citation type="submission" date="2018-08" db="EMBL/GenBank/DDBJ databases">
        <title>A genome reference for cultivated species of the human gut microbiota.</title>
        <authorList>
            <person name="Zou Y."/>
            <person name="Xue W."/>
            <person name="Luo G."/>
        </authorList>
    </citation>
    <scope>NUCLEOTIDE SEQUENCE [LARGE SCALE GENOMIC DNA]</scope>
    <source>
        <strain evidence="1 2">AM37-1AC</strain>
    </source>
</reference>